<organism evidence="5 6">
    <name type="scientific">Pedobacter segetis</name>
    <dbReference type="NCBI Taxonomy" id="2793069"/>
    <lineage>
        <taxon>Bacteria</taxon>
        <taxon>Pseudomonadati</taxon>
        <taxon>Bacteroidota</taxon>
        <taxon>Sphingobacteriia</taxon>
        <taxon>Sphingobacteriales</taxon>
        <taxon>Sphingobacteriaceae</taxon>
        <taxon>Pedobacter</taxon>
    </lineage>
</organism>
<evidence type="ECO:0000256" key="2">
    <source>
        <dbReference type="ARBA" id="ARBA00023149"/>
    </source>
</evidence>
<dbReference type="InterPro" id="IPR036866">
    <property type="entry name" value="RibonucZ/Hydroxyglut_hydro"/>
</dbReference>
<comment type="caution">
    <text evidence="5">The sequence shown here is derived from an EMBL/GenBank/DDBJ whole genome shotgun (WGS) entry which is preliminary data.</text>
</comment>
<reference evidence="5 6" key="1">
    <citation type="submission" date="2020-12" db="EMBL/GenBank/DDBJ databases">
        <title>Bacterial novel species Pedobacter sp. SD-b isolated from soil.</title>
        <authorList>
            <person name="Jung H.-Y."/>
        </authorList>
    </citation>
    <scope>NUCLEOTIDE SEQUENCE [LARGE SCALE GENOMIC DNA]</scope>
    <source>
        <strain evidence="5 6">SD-b</strain>
    </source>
</reference>
<dbReference type="RefSeq" id="WP_200588049.1">
    <property type="nucleotide sequence ID" value="NZ_JAEHFY010000031.1"/>
</dbReference>
<dbReference type="PROSITE" id="PS00607">
    <property type="entry name" value="PDEASE_II"/>
    <property type="match status" value="1"/>
</dbReference>
<dbReference type="PANTHER" id="PTHR28283">
    <property type="entry name" value="3',5'-CYCLIC-NUCLEOTIDE PHOSPHODIESTERASE 1"/>
    <property type="match status" value="1"/>
</dbReference>
<gene>
    <name evidence="5" type="ORF">I5M32_15725</name>
</gene>
<evidence type="ECO:0000313" key="5">
    <source>
        <dbReference type="EMBL" id="MBK0384417.1"/>
    </source>
</evidence>
<dbReference type="SUPFAM" id="SSF56281">
    <property type="entry name" value="Metallo-hydrolase/oxidoreductase"/>
    <property type="match status" value="1"/>
</dbReference>
<protein>
    <submittedName>
        <fullName evidence="5">3',5'-cyclic-nucleotide phosphodiesterase</fullName>
    </submittedName>
</protein>
<name>A0ABS1BNS7_9SPHI</name>
<dbReference type="Proteomes" id="UP000660024">
    <property type="component" value="Unassembled WGS sequence"/>
</dbReference>
<dbReference type="CDD" id="cd07735">
    <property type="entry name" value="class_II_PDE_MBL-fold"/>
    <property type="match status" value="1"/>
</dbReference>
<evidence type="ECO:0000313" key="6">
    <source>
        <dbReference type="Proteomes" id="UP000660024"/>
    </source>
</evidence>
<dbReference type="Pfam" id="PF02112">
    <property type="entry name" value="PDEase_II"/>
    <property type="match status" value="1"/>
</dbReference>
<keyword evidence="2 4" id="KW-0114">cAMP</keyword>
<evidence type="ECO:0000256" key="1">
    <source>
        <dbReference type="ARBA" id="ARBA00022801"/>
    </source>
</evidence>
<evidence type="ECO:0000256" key="4">
    <source>
        <dbReference type="PIRNR" id="PIRNR000962"/>
    </source>
</evidence>
<dbReference type="PRINTS" id="PR00388">
    <property type="entry name" value="PDIESTERASE2"/>
</dbReference>
<comment type="similarity">
    <text evidence="3 4">Belongs to the cyclic nucleotide phosphodiesterase class-II family.</text>
</comment>
<dbReference type="PIRSF" id="PIRSF000962">
    <property type="entry name" value="Cyc_nuc_PDEase"/>
    <property type="match status" value="1"/>
</dbReference>
<keyword evidence="6" id="KW-1185">Reference proteome</keyword>
<accession>A0ABS1BNS7</accession>
<dbReference type="InterPro" id="IPR024225">
    <property type="entry name" value="cAMP-PdiesteraseII_CS"/>
</dbReference>
<dbReference type="InterPro" id="IPR000396">
    <property type="entry name" value="Pdiesterase2"/>
</dbReference>
<keyword evidence="1 4" id="KW-0378">Hydrolase</keyword>
<dbReference type="Gene3D" id="3.60.15.10">
    <property type="entry name" value="Ribonuclease Z/Hydroxyacylglutathione hydrolase-like"/>
    <property type="match status" value="1"/>
</dbReference>
<evidence type="ECO:0000256" key="3">
    <source>
        <dbReference type="ARBA" id="ARBA00025762"/>
    </source>
</evidence>
<dbReference type="PANTHER" id="PTHR28283:SF1">
    <property type="entry name" value="3',5'-CYCLIC-NUCLEOTIDE PHOSPHODIESTERASE 1"/>
    <property type="match status" value="1"/>
</dbReference>
<proteinExistence type="inferred from homology"/>
<dbReference type="EMBL" id="JAEHFY010000031">
    <property type="protein sequence ID" value="MBK0384417.1"/>
    <property type="molecule type" value="Genomic_DNA"/>
</dbReference>
<sequence>MIKRLLLFLVLYGFAPIILAQSFKIVPLGVLGGSHEDNLSAYMVTPKGQKNYVCLDAGTLNAGIQKAIHNYVFNGDANQILRDSIKGYLISHGHLDHLAGLVINSPDDSPKPIYAMPYTLAVLKKHYFSWESWANFANEGEKPALGKYHYVELKKGEELPLQNTQMLVTAFPLSHAKPYESTAFLLRSKNDYLLYLGDTGSDRIEQSQKLDSLWKAVAPFIKDHQLRTMMIEVSFPNSQAEKQLFGHLTPNVWLEEMKRLSQYTGTAALKNFNVVITHIKPSGNHIKEIKDEVKANNPFQLNIIFPVQGKALIL</sequence>